<feature type="domain" description="ABC3 transporter permease C-terminal" evidence="7">
    <location>
        <begin position="352"/>
        <end position="514"/>
    </location>
</feature>
<reference evidence="8 9" key="1">
    <citation type="submission" date="2021-06" db="EMBL/GenBank/DDBJ databases">
        <authorList>
            <person name="Sun Q."/>
            <person name="Li D."/>
        </authorList>
    </citation>
    <scope>NUCLEOTIDE SEQUENCE [LARGE SCALE GENOMIC DNA]</scope>
    <source>
        <strain evidence="8 9">MSJ-40</strain>
    </source>
</reference>
<dbReference type="PANTHER" id="PTHR30572:SF9">
    <property type="entry name" value="ABC TRANSPORTER PERMEASE PROTEIN"/>
    <property type="match status" value="1"/>
</dbReference>
<dbReference type="Proteomes" id="UP000749471">
    <property type="component" value="Unassembled WGS sequence"/>
</dbReference>
<dbReference type="InterPro" id="IPR050250">
    <property type="entry name" value="Macrolide_Exporter_MacB"/>
</dbReference>
<comment type="subcellular location">
    <subcellularLocation>
        <location evidence="1">Cell membrane</location>
        <topology evidence="1">Multi-pass membrane protein</topology>
    </subcellularLocation>
</comment>
<evidence type="ECO:0000256" key="1">
    <source>
        <dbReference type="ARBA" id="ARBA00004651"/>
    </source>
</evidence>
<dbReference type="Pfam" id="PF02687">
    <property type="entry name" value="FtsX"/>
    <property type="match status" value="1"/>
</dbReference>
<evidence type="ECO:0000256" key="2">
    <source>
        <dbReference type="ARBA" id="ARBA00022475"/>
    </source>
</evidence>
<dbReference type="RefSeq" id="WP_216521254.1">
    <property type="nucleotide sequence ID" value="NZ_JAHLPM010000016.1"/>
</dbReference>
<feature type="transmembrane region" description="Helical" evidence="6">
    <location>
        <begin position="352"/>
        <end position="374"/>
    </location>
</feature>
<accession>A0ABS6E9D9</accession>
<proteinExistence type="predicted"/>
<evidence type="ECO:0000256" key="5">
    <source>
        <dbReference type="ARBA" id="ARBA00023136"/>
    </source>
</evidence>
<evidence type="ECO:0000313" key="8">
    <source>
        <dbReference type="EMBL" id="MBU5439545.1"/>
    </source>
</evidence>
<dbReference type="InterPro" id="IPR003838">
    <property type="entry name" value="ABC3_permease_C"/>
</dbReference>
<gene>
    <name evidence="8" type="ORF">KQI42_16140</name>
</gene>
<comment type="caution">
    <text evidence="8">The sequence shown here is derived from an EMBL/GenBank/DDBJ whole genome shotgun (WGS) entry which is preliminary data.</text>
</comment>
<evidence type="ECO:0000256" key="4">
    <source>
        <dbReference type="ARBA" id="ARBA00022989"/>
    </source>
</evidence>
<evidence type="ECO:0000256" key="6">
    <source>
        <dbReference type="SAM" id="Phobius"/>
    </source>
</evidence>
<protein>
    <submittedName>
        <fullName evidence="8">ABC transporter permease</fullName>
    </submittedName>
</protein>
<name>A0ABS6E9D9_9FIRM</name>
<keyword evidence="3 6" id="KW-0812">Transmembrane</keyword>
<feature type="transmembrane region" description="Helical" evidence="6">
    <location>
        <begin position="482"/>
        <end position="506"/>
    </location>
</feature>
<dbReference type="EMBL" id="JAHLPM010000016">
    <property type="protein sequence ID" value="MBU5439545.1"/>
    <property type="molecule type" value="Genomic_DNA"/>
</dbReference>
<keyword evidence="2" id="KW-1003">Cell membrane</keyword>
<evidence type="ECO:0000256" key="3">
    <source>
        <dbReference type="ARBA" id="ARBA00022692"/>
    </source>
</evidence>
<keyword evidence="4 6" id="KW-1133">Transmembrane helix</keyword>
<dbReference type="PANTHER" id="PTHR30572">
    <property type="entry name" value="MEMBRANE COMPONENT OF TRANSPORTER-RELATED"/>
    <property type="match status" value="1"/>
</dbReference>
<organism evidence="8 9">
    <name type="scientific">Tissierella simiarum</name>
    <dbReference type="NCBI Taxonomy" id="2841534"/>
    <lineage>
        <taxon>Bacteria</taxon>
        <taxon>Bacillati</taxon>
        <taxon>Bacillota</taxon>
        <taxon>Tissierellia</taxon>
        <taxon>Tissierellales</taxon>
        <taxon>Tissierellaceae</taxon>
        <taxon>Tissierella</taxon>
    </lineage>
</organism>
<sequence>MYILQNALKNLMRNKSRNIMIGAIIFAIVLTTVIALIINNTASAVIGEYKERFASQVYITPNMQKVMEEARKNSTDGKVLIKKPEIPSEQLLQFANSDYLKESIATGSIAANNADIRAIDQDDTNQSETNSASIVGGGGGIMTSAGSNGNYKLYGDYWQNFNDGLRSLDSGRLPEADGECIISSELSDNNSITVGDVLTFTANMGVDTPSDMDFSNAQDGDKVTVNDKEYTVSISAMGTVRLQREVTYKLTVVGVYLDLTDEYANSNMPKSAGLNRRNEVLTTLDTLLAERSIDETGVMVNVTYYLKNPELLPEFDEEVRAKGLSDIFNVDTDTASYEKVVKPVEGLKSISITFMVVVMILGSIILLLLASISIRERKYEIGVLRAMGMKKAKVAFGLWLEILTITCICLVIGLGIGTMVAQPVSDMLLKNQVEAAQANTSQSPGDGTITSGNPSGMVLGGAQLGGGVQANAKPVSEMKIALSAYTIMEIIIIAILLASFAGIVSITKITKYEPIKILMERN</sequence>
<evidence type="ECO:0000313" key="9">
    <source>
        <dbReference type="Proteomes" id="UP000749471"/>
    </source>
</evidence>
<keyword evidence="5 6" id="KW-0472">Membrane</keyword>
<feature type="transmembrane region" description="Helical" evidence="6">
    <location>
        <begin position="20"/>
        <end position="38"/>
    </location>
</feature>
<feature type="transmembrane region" description="Helical" evidence="6">
    <location>
        <begin position="395"/>
        <end position="421"/>
    </location>
</feature>
<evidence type="ECO:0000259" key="7">
    <source>
        <dbReference type="Pfam" id="PF02687"/>
    </source>
</evidence>
<keyword evidence="9" id="KW-1185">Reference proteome</keyword>